<dbReference type="EMBL" id="CAUYUJ010014229">
    <property type="protein sequence ID" value="CAK0838497.1"/>
    <property type="molecule type" value="Genomic_DNA"/>
</dbReference>
<feature type="repeat" description="ANK" evidence="3">
    <location>
        <begin position="692"/>
        <end position="719"/>
    </location>
</feature>
<keyword evidence="2 3" id="KW-0040">ANK repeat</keyword>
<dbReference type="Gene3D" id="3.90.176.10">
    <property type="entry name" value="Toxin ADP-ribosyltransferase, Chain A, domain 1"/>
    <property type="match status" value="1"/>
</dbReference>
<accession>A0ABN9T0X6</accession>
<dbReference type="PROSITE" id="PS50297">
    <property type="entry name" value="ANK_REP_REGION"/>
    <property type="match status" value="5"/>
</dbReference>
<gene>
    <name evidence="5" type="ORF">PCOR1329_LOCUS34440</name>
</gene>
<proteinExistence type="predicted"/>
<feature type="region of interest" description="Disordered" evidence="4">
    <location>
        <begin position="833"/>
        <end position="874"/>
    </location>
</feature>
<keyword evidence="1" id="KW-0677">Repeat</keyword>
<evidence type="ECO:0000313" key="5">
    <source>
        <dbReference type="EMBL" id="CAK0838497.1"/>
    </source>
</evidence>
<dbReference type="PANTHER" id="PTHR24198:SF165">
    <property type="entry name" value="ANKYRIN REPEAT-CONTAINING PROTEIN-RELATED"/>
    <property type="match status" value="1"/>
</dbReference>
<feature type="repeat" description="ANK" evidence="3">
    <location>
        <begin position="766"/>
        <end position="798"/>
    </location>
</feature>
<dbReference type="SUPFAM" id="SSF48403">
    <property type="entry name" value="Ankyrin repeat"/>
    <property type="match status" value="1"/>
</dbReference>
<feature type="repeat" description="ANK" evidence="3">
    <location>
        <begin position="618"/>
        <end position="638"/>
    </location>
</feature>
<reference evidence="5" key="1">
    <citation type="submission" date="2023-10" db="EMBL/GenBank/DDBJ databases">
        <authorList>
            <person name="Chen Y."/>
            <person name="Shah S."/>
            <person name="Dougan E. K."/>
            <person name="Thang M."/>
            <person name="Chan C."/>
        </authorList>
    </citation>
    <scope>NUCLEOTIDE SEQUENCE [LARGE SCALE GENOMIC DNA]</scope>
</reference>
<feature type="repeat" description="ANK" evidence="3">
    <location>
        <begin position="655"/>
        <end position="675"/>
    </location>
</feature>
<feature type="repeat" description="ANK" evidence="3">
    <location>
        <begin position="729"/>
        <end position="761"/>
    </location>
</feature>
<evidence type="ECO:0000256" key="2">
    <source>
        <dbReference type="ARBA" id="ARBA00023043"/>
    </source>
</evidence>
<protein>
    <recommendedName>
        <fullName evidence="7">Mono(ADP-ribosyl)transferase</fullName>
    </recommendedName>
</protein>
<dbReference type="SUPFAM" id="SSF56399">
    <property type="entry name" value="ADP-ribosylation"/>
    <property type="match status" value="1"/>
</dbReference>
<dbReference type="InterPro" id="IPR002110">
    <property type="entry name" value="Ankyrin_rpt"/>
</dbReference>
<organism evidence="5 6">
    <name type="scientific">Prorocentrum cordatum</name>
    <dbReference type="NCBI Taxonomy" id="2364126"/>
    <lineage>
        <taxon>Eukaryota</taxon>
        <taxon>Sar</taxon>
        <taxon>Alveolata</taxon>
        <taxon>Dinophyceae</taxon>
        <taxon>Prorocentrales</taxon>
        <taxon>Prorocentraceae</taxon>
        <taxon>Prorocentrum</taxon>
    </lineage>
</organism>
<dbReference type="Gene3D" id="1.25.40.20">
    <property type="entry name" value="Ankyrin repeat-containing domain"/>
    <property type="match status" value="3"/>
</dbReference>
<dbReference type="SMART" id="SM00248">
    <property type="entry name" value="ANK"/>
    <property type="match status" value="7"/>
</dbReference>
<sequence length="874" mass="93003">MQKIFTDFCKHNRYVTTLHVINSALIKLSKLLSVVKVYRGVERGMLPECFWEANDFNVRGGVEFAFMSTTTERDVAIFYSGAEKDGNVSTIIEGQLGMVDRGADLSSLSQYPHEKEICFGPLTSLEVLSTRVEKSYLVVHCRFNINLVSLTIEQVLAKRHRIVTDVCDNVMQHTRKVIAAFSSNPSEGAETKSAIEYACTKLEGITARRPDIFNDDGELKGAVTKALDMKGLFDEWLQATMCHNVPDIDDRGDPDVTWSSFATKTVEHYHTLIPSDLSHITLSCQWRDEGSGTFHGRINLVVTRNGEIVSEVPCFGRAPHDWQTERAVFSAEELHGHLPGDVLTLQYELGESHYRKLMVKDIELVMDRNPINASRRAVSQQEAARSETFGFREARKGSKEQVLADGMRRNALAERAHLVEELVQSQTGDAQALPALLGLTPSPLEVLAAAGRASGGNLLHLVCKLRRVDVFKCLLGIADGVWTEMAKERDGEGALPDLPGLARAVAASRPFDARAAGPLLSLLPSSCAGSFFQERDEVGNAPLHAAAVSGRVGDVLALARAHLPQAELRGLFLARNSQGHPPMHCAAEAGRPEAVRGLAEALEPDELAAALAVTAGHRERTPLHLAASNGHAETVRVLAGLAPDLPTALALPDSVGRTALHLAAGSGDAEAVRALAGLAPDLPAALAARSQSGKTPLHAAADWGEVDAILALVQLAPDVPTVLAARTSDGSAPLHLAAKSGRVDAVRALVELAPDLPAALAARTGDGQTPLHLAASSVSAEAVRALAELAPDLPAALSARDSQGMTPLDCVAAAECCGPRDVARRHQLAEELRGLGARPGGEVGAPFGPPSRQGSPTGLPGGPEAAQEDPTEAA</sequence>
<comment type="caution">
    <text evidence="5">The sequence shown here is derived from an EMBL/GenBank/DDBJ whole genome shotgun (WGS) entry which is preliminary data.</text>
</comment>
<dbReference type="PROSITE" id="PS50088">
    <property type="entry name" value="ANK_REPEAT"/>
    <property type="match status" value="5"/>
</dbReference>
<dbReference type="Pfam" id="PF12796">
    <property type="entry name" value="Ank_2"/>
    <property type="match status" value="2"/>
</dbReference>
<dbReference type="Proteomes" id="UP001189429">
    <property type="component" value="Unassembled WGS sequence"/>
</dbReference>
<evidence type="ECO:0000256" key="4">
    <source>
        <dbReference type="SAM" id="MobiDB-lite"/>
    </source>
</evidence>
<name>A0ABN9T0X6_9DINO</name>
<evidence type="ECO:0000313" key="6">
    <source>
        <dbReference type="Proteomes" id="UP001189429"/>
    </source>
</evidence>
<evidence type="ECO:0000256" key="3">
    <source>
        <dbReference type="PROSITE-ProRule" id="PRU00023"/>
    </source>
</evidence>
<keyword evidence="6" id="KW-1185">Reference proteome</keyword>
<evidence type="ECO:0000256" key="1">
    <source>
        <dbReference type="ARBA" id="ARBA00022737"/>
    </source>
</evidence>
<dbReference type="PROSITE" id="PS51996">
    <property type="entry name" value="TR_MART"/>
    <property type="match status" value="1"/>
</dbReference>
<dbReference type="PANTHER" id="PTHR24198">
    <property type="entry name" value="ANKYRIN REPEAT AND PROTEIN KINASE DOMAIN-CONTAINING PROTEIN"/>
    <property type="match status" value="1"/>
</dbReference>
<evidence type="ECO:0008006" key="7">
    <source>
        <dbReference type="Google" id="ProtNLM"/>
    </source>
</evidence>
<dbReference type="InterPro" id="IPR036770">
    <property type="entry name" value="Ankyrin_rpt-contain_sf"/>
</dbReference>